<evidence type="ECO:0000313" key="1">
    <source>
        <dbReference type="EMBL" id="MBW0503188.1"/>
    </source>
</evidence>
<dbReference type="EMBL" id="AVOT02017221">
    <property type="protein sequence ID" value="MBW0503188.1"/>
    <property type="molecule type" value="Genomic_DNA"/>
</dbReference>
<accession>A0A9Q3DM02</accession>
<protein>
    <submittedName>
        <fullName evidence="1">Uncharacterized protein</fullName>
    </submittedName>
</protein>
<gene>
    <name evidence="1" type="ORF">O181_042903</name>
</gene>
<comment type="caution">
    <text evidence="1">The sequence shown here is derived from an EMBL/GenBank/DDBJ whole genome shotgun (WGS) entry which is preliminary data.</text>
</comment>
<organism evidence="1 2">
    <name type="scientific">Austropuccinia psidii MF-1</name>
    <dbReference type="NCBI Taxonomy" id="1389203"/>
    <lineage>
        <taxon>Eukaryota</taxon>
        <taxon>Fungi</taxon>
        <taxon>Dikarya</taxon>
        <taxon>Basidiomycota</taxon>
        <taxon>Pucciniomycotina</taxon>
        <taxon>Pucciniomycetes</taxon>
        <taxon>Pucciniales</taxon>
        <taxon>Sphaerophragmiaceae</taxon>
        <taxon>Austropuccinia</taxon>
    </lineage>
</organism>
<dbReference type="OrthoDB" id="2506816at2759"/>
<dbReference type="Proteomes" id="UP000765509">
    <property type="component" value="Unassembled WGS sequence"/>
</dbReference>
<sequence length="194" mass="21806">MVKNDQRRQMLTWLQHHQDIFSKLVEWDITKNYFCELLVQTGIKILDSVNHNLFEIPIHQQLNSQGINPTFDMVSDSIQSSETTAILAVPSAPIDQGSSISEETTTLLGNIIHNQLRTITLSIKHPSLRAKILRHLTSRTMSCGKLRNLEGGGNQTCLLIDMNWLSCTVGKLNIGMPTEGYSGEMLMPEKSKCQ</sequence>
<keyword evidence="2" id="KW-1185">Reference proteome</keyword>
<dbReference type="AlphaFoldDB" id="A0A9Q3DM02"/>
<reference evidence="1" key="1">
    <citation type="submission" date="2021-03" db="EMBL/GenBank/DDBJ databases">
        <title>Draft genome sequence of rust myrtle Austropuccinia psidii MF-1, a brazilian biotype.</title>
        <authorList>
            <person name="Quecine M.C."/>
            <person name="Pachon D.M.R."/>
            <person name="Bonatelli M.L."/>
            <person name="Correr F.H."/>
            <person name="Franceschini L.M."/>
            <person name="Leite T.F."/>
            <person name="Margarido G.R.A."/>
            <person name="Almeida C.A."/>
            <person name="Ferrarezi J.A."/>
            <person name="Labate C.A."/>
        </authorList>
    </citation>
    <scope>NUCLEOTIDE SEQUENCE</scope>
    <source>
        <strain evidence="1">MF-1</strain>
    </source>
</reference>
<evidence type="ECO:0000313" key="2">
    <source>
        <dbReference type="Proteomes" id="UP000765509"/>
    </source>
</evidence>
<name>A0A9Q3DM02_9BASI</name>
<proteinExistence type="predicted"/>